<reference evidence="2 3" key="1">
    <citation type="journal article" date="2021" name="Sci. Rep.">
        <title>The genome of the diatom Chaetoceros tenuissimus carries an ancient integrated fragment of an extant virus.</title>
        <authorList>
            <person name="Hongo Y."/>
            <person name="Kimura K."/>
            <person name="Takaki Y."/>
            <person name="Yoshida Y."/>
            <person name="Baba S."/>
            <person name="Kobayashi G."/>
            <person name="Nagasaki K."/>
            <person name="Hano T."/>
            <person name="Tomaru Y."/>
        </authorList>
    </citation>
    <scope>NUCLEOTIDE SEQUENCE [LARGE SCALE GENOMIC DNA]</scope>
    <source>
        <strain evidence="2 3">NIES-3715</strain>
    </source>
</reference>
<dbReference type="EMBL" id="BLLK01000022">
    <property type="protein sequence ID" value="GFH45780.1"/>
    <property type="molecule type" value="Genomic_DNA"/>
</dbReference>
<keyword evidence="1" id="KW-0732">Signal</keyword>
<sequence length="440" mass="47918">MFSKSVILFLSSLSLVFAFQAPSFRVSSPTSLYAQGFGKKQEAPKPAEVPPMSPDEVIAEMSEERKANLFQALLRDLQIEGVPVLGCDANKVHTMSAALWTTMAEVSENDEESKVCLVLEDIPLGALEAFVEDFTVLKTQERLMVFLPELRRISVSLIGKGVGPALVIEAVARTEEELEVKNKRAAAEDNCDEEKSTTALKSFIDRIVVNEEACPYTKSVDLAAVGLDKKGVPPGPVGYRFNKASDACAVVGTFWNCVCELLSKDQEEISTTMLSLPAVGAGTDDDELFRFAAVVELISRELCLFRGDDVFGLVHFHPAYDRTAIHPIDKPAYGHLPPRNWLRPMMKMNGNTAEAESLTDEELALSDYQRKAPFTAINILRVNQLNAAAGAKSIVDLDVGDGVTEKASGITTYSRNAIRLAKVGKEELDAGLAADMALLQ</sequence>
<protein>
    <submittedName>
        <fullName evidence="2">Uncharacterized protein</fullName>
    </submittedName>
</protein>
<keyword evidence="3" id="KW-1185">Reference proteome</keyword>
<evidence type="ECO:0000313" key="3">
    <source>
        <dbReference type="Proteomes" id="UP001054902"/>
    </source>
</evidence>
<dbReference type="Pfam" id="PF07209">
    <property type="entry name" value="DUF1415"/>
    <property type="match status" value="1"/>
</dbReference>
<organism evidence="2 3">
    <name type="scientific">Chaetoceros tenuissimus</name>
    <dbReference type="NCBI Taxonomy" id="426638"/>
    <lineage>
        <taxon>Eukaryota</taxon>
        <taxon>Sar</taxon>
        <taxon>Stramenopiles</taxon>
        <taxon>Ochrophyta</taxon>
        <taxon>Bacillariophyta</taxon>
        <taxon>Coscinodiscophyceae</taxon>
        <taxon>Chaetocerotophycidae</taxon>
        <taxon>Chaetocerotales</taxon>
        <taxon>Chaetocerotaceae</taxon>
        <taxon>Chaetoceros</taxon>
    </lineage>
</organism>
<comment type="caution">
    <text evidence="2">The sequence shown here is derived from an EMBL/GenBank/DDBJ whole genome shotgun (WGS) entry which is preliminary data.</text>
</comment>
<feature type="signal peptide" evidence="1">
    <location>
        <begin position="1"/>
        <end position="18"/>
    </location>
</feature>
<name>A0AAD3CJH6_9STRA</name>
<proteinExistence type="predicted"/>
<accession>A0AAD3CJH6</accession>
<evidence type="ECO:0000313" key="2">
    <source>
        <dbReference type="EMBL" id="GFH45780.1"/>
    </source>
</evidence>
<feature type="chain" id="PRO_5042168213" evidence="1">
    <location>
        <begin position="19"/>
        <end position="440"/>
    </location>
</feature>
<gene>
    <name evidence="2" type="ORF">CTEN210_02254</name>
</gene>
<dbReference type="Proteomes" id="UP001054902">
    <property type="component" value="Unassembled WGS sequence"/>
</dbReference>
<dbReference type="AlphaFoldDB" id="A0AAD3CJH6"/>
<evidence type="ECO:0000256" key="1">
    <source>
        <dbReference type="SAM" id="SignalP"/>
    </source>
</evidence>
<dbReference type="InterPro" id="IPR009858">
    <property type="entry name" value="DUF1415"/>
</dbReference>